<dbReference type="InterPro" id="IPR016117">
    <property type="entry name" value="ArgJ-like_dom_sf"/>
</dbReference>
<dbReference type="PANTHER" id="PTHR36512">
    <property type="entry name" value="D-AMINOPEPTIDASE"/>
    <property type="match status" value="1"/>
</dbReference>
<protein>
    <submittedName>
        <fullName evidence="2">L-aminopeptidase/D-esterase</fullName>
    </submittedName>
</protein>
<dbReference type="SUPFAM" id="SSF56266">
    <property type="entry name" value="DmpA/ArgJ-like"/>
    <property type="match status" value="1"/>
</dbReference>
<name>A0A1M7Z6N0_9HYPH</name>
<gene>
    <name evidence="2" type="ORF">SAMN02745172_00309</name>
</gene>
<dbReference type="EMBL" id="FRXO01000001">
    <property type="protein sequence ID" value="SHO60482.1"/>
    <property type="molecule type" value="Genomic_DNA"/>
</dbReference>
<sequence>MRRVGLAQCGLCSVFCASEDVMRRGPLNLITDVAGIAVGNAQHEGLKSGVTVVMGEAPMVASVLVMGGAPGSRETDLLAPEQTVQAIDAVVLSGGSAFGLDAASGVLAWLAERGRGFAVGPARVPIVPGAILFDLLNGGDKAWGRFPPYRELAYDAAVSARSGAFPLGSVGAGTGALVAGPQGTMKGGLGSASVVLPNGATIGAIAAVNALGFATVGDGPHFWAAPFEEGAEFGGLGFPAVVPPEARAPRTKSVDGAGWNTTIAIVATDMALSKAEARRLATAAHDGFARALWPSHTPYDGDAVFALSTGVRPPPEGHDVVVLSAAAAAVMARAIARGVHAATPAPGDLAACWSALFGTSA</sequence>
<dbReference type="Gene3D" id="3.60.70.12">
    <property type="entry name" value="L-amino peptidase D-ALA esterase/amidase"/>
    <property type="match status" value="1"/>
</dbReference>
<evidence type="ECO:0000313" key="2">
    <source>
        <dbReference type="EMBL" id="SHO60482.1"/>
    </source>
</evidence>
<reference evidence="2 3" key="1">
    <citation type="submission" date="2016-12" db="EMBL/GenBank/DDBJ databases">
        <authorList>
            <person name="Song W.-J."/>
            <person name="Kurnit D.M."/>
        </authorList>
    </citation>
    <scope>NUCLEOTIDE SEQUENCE [LARGE SCALE GENOMIC DNA]</scope>
    <source>
        <strain evidence="2 3">DSM 19599</strain>
    </source>
</reference>
<evidence type="ECO:0000313" key="3">
    <source>
        <dbReference type="Proteomes" id="UP000186406"/>
    </source>
</evidence>
<comment type="similarity">
    <text evidence="1">Belongs to the peptidase S58 family.</text>
</comment>
<keyword evidence="3" id="KW-1185">Reference proteome</keyword>
<keyword evidence="2" id="KW-0031">Aminopeptidase</keyword>
<keyword evidence="2" id="KW-0645">Protease</keyword>
<dbReference type="AlphaFoldDB" id="A0A1M7Z6N0"/>
<dbReference type="STRING" id="1123029.SAMN02745172_00309"/>
<dbReference type="InterPro" id="IPR005321">
    <property type="entry name" value="Peptidase_S58_DmpA"/>
</dbReference>
<dbReference type="PANTHER" id="PTHR36512:SF3">
    <property type="entry name" value="BLR5678 PROTEIN"/>
    <property type="match status" value="1"/>
</dbReference>
<dbReference type="Proteomes" id="UP000186406">
    <property type="component" value="Unassembled WGS sequence"/>
</dbReference>
<dbReference type="CDD" id="cd02252">
    <property type="entry name" value="nylC_like"/>
    <property type="match status" value="1"/>
</dbReference>
<organism evidence="2 3">
    <name type="scientific">Pseudoxanthobacter soli DSM 19599</name>
    <dbReference type="NCBI Taxonomy" id="1123029"/>
    <lineage>
        <taxon>Bacteria</taxon>
        <taxon>Pseudomonadati</taxon>
        <taxon>Pseudomonadota</taxon>
        <taxon>Alphaproteobacteria</taxon>
        <taxon>Hyphomicrobiales</taxon>
        <taxon>Segnochrobactraceae</taxon>
        <taxon>Pseudoxanthobacter</taxon>
    </lineage>
</organism>
<evidence type="ECO:0000256" key="1">
    <source>
        <dbReference type="ARBA" id="ARBA00007068"/>
    </source>
</evidence>
<keyword evidence="2" id="KW-0378">Hydrolase</keyword>
<accession>A0A1M7Z6N0</accession>
<dbReference type="Pfam" id="PF03576">
    <property type="entry name" value="Peptidase_S58"/>
    <property type="match status" value="1"/>
</dbReference>
<dbReference type="GO" id="GO:0004177">
    <property type="term" value="F:aminopeptidase activity"/>
    <property type="evidence" value="ECO:0007669"/>
    <property type="project" value="UniProtKB-KW"/>
</dbReference>
<proteinExistence type="inferred from homology"/>